<dbReference type="KEGG" id="fcz:IMF26_05560"/>
<dbReference type="SUPFAM" id="SSF56281">
    <property type="entry name" value="Metallo-hydrolase/oxidoreductase"/>
    <property type="match status" value="1"/>
</dbReference>
<proteinExistence type="predicted"/>
<evidence type="ECO:0000259" key="7">
    <source>
        <dbReference type="SMART" id="SM00849"/>
    </source>
</evidence>
<feature type="domain" description="Metallo-beta-lactamase" evidence="7">
    <location>
        <begin position="531"/>
        <end position="720"/>
    </location>
</feature>
<dbReference type="InterPro" id="IPR025405">
    <property type="entry name" value="DUF4131"/>
</dbReference>
<comment type="subcellular location">
    <subcellularLocation>
        <location evidence="1">Cell membrane</location>
        <topology evidence="1">Multi-pass membrane protein</topology>
    </subcellularLocation>
</comment>
<dbReference type="AlphaFoldDB" id="A0AAT9L8V9"/>
<dbReference type="GO" id="GO:0005886">
    <property type="term" value="C:plasma membrane"/>
    <property type="evidence" value="ECO:0007669"/>
    <property type="project" value="UniProtKB-SubCell"/>
</dbReference>
<evidence type="ECO:0000256" key="6">
    <source>
        <dbReference type="SAM" id="Phobius"/>
    </source>
</evidence>
<dbReference type="InterPro" id="IPR001279">
    <property type="entry name" value="Metallo-B-lactamas"/>
</dbReference>
<dbReference type="InterPro" id="IPR036866">
    <property type="entry name" value="RibonucZ/Hydroxyglut_hydro"/>
</dbReference>
<keyword evidence="3 6" id="KW-0812">Transmembrane</keyword>
<organism evidence="8">
    <name type="scientific">Candidatus Fermentithermobacillus carboniphilus</name>
    <dbReference type="NCBI Taxonomy" id="3085328"/>
    <lineage>
        <taxon>Bacteria</taxon>
        <taxon>Bacillati</taxon>
        <taxon>Bacillota</taxon>
        <taxon>Candidatus Fermentithermobacillia</taxon>
        <taxon>Candidatus Fermentithermobacillales</taxon>
        <taxon>Candidatus Fermentithermobacillaceae</taxon>
        <taxon>Candidatus Fermentithermobacillus</taxon>
    </lineage>
</organism>
<reference evidence="8" key="2">
    <citation type="journal article" date="2023" name="Biology">
        <title>Prokaryotic Life Associated with Coal-Fire Gas Vents Revealed by Metagenomics.</title>
        <authorList>
            <person name="Kadnikov V.V."/>
            <person name="Mardanov A.V."/>
            <person name="Beletsky A.V."/>
            <person name="Karnachuk O.V."/>
            <person name="Ravin N.V."/>
        </authorList>
    </citation>
    <scope>NUCLEOTIDE SEQUENCE</scope>
    <source>
        <strain evidence="8">Bu02</strain>
    </source>
</reference>
<dbReference type="SMART" id="SM00849">
    <property type="entry name" value="Lactamase_B"/>
    <property type="match status" value="1"/>
</dbReference>
<dbReference type="EMBL" id="CP062796">
    <property type="protein sequence ID" value="QUL97599.1"/>
    <property type="molecule type" value="Genomic_DNA"/>
</dbReference>
<feature type="transmembrane region" description="Helical" evidence="6">
    <location>
        <begin position="497"/>
        <end position="518"/>
    </location>
</feature>
<evidence type="ECO:0000313" key="8">
    <source>
        <dbReference type="EMBL" id="QUL97599.1"/>
    </source>
</evidence>
<evidence type="ECO:0000256" key="2">
    <source>
        <dbReference type="ARBA" id="ARBA00022475"/>
    </source>
</evidence>
<evidence type="ECO:0000256" key="4">
    <source>
        <dbReference type="ARBA" id="ARBA00022989"/>
    </source>
</evidence>
<feature type="transmembrane region" description="Helical" evidence="6">
    <location>
        <begin position="20"/>
        <end position="40"/>
    </location>
</feature>
<feature type="transmembrane region" description="Helical" evidence="6">
    <location>
        <begin position="467"/>
        <end position="485"/>
    </location>
</feature>
<dbReference type="InterPro" id="IPR035681">
    <property type="entry name" value="ComA-like_MBL"/>
</dbReference>
<feature type="transmembrane region" description="Helical" evidence="6">
    <location>
        <begin position="61"/>
        <end position="82"/>
    </location>
</feature>
<sequence length="796" mass="86393">MLWPAVGALLGSSFPSKACVMGAALLFGILALLLVFGSPGTGSRLHSLHLKRGFEGTGRRYYSAFFLFLIFFCAGSFRGFFWESKMTKAAQLAAAGKTHLVALRVLTEPRTFPGRTLFTGVIVDDVVPGGLKAQGLRAAVTAYYTEDAGPLLPGDVVILKASLGLPRRAMNFGEFDYRSYLRSQEIFLEIKGTFVESRRCPLETKDFFTVLLGRTRRVIKSRIEETLPSQEGALLKSLFLGERDEIPDVVETSLKASGFYRFILVTGFHVDVFSSVLMKAARKLTRRYLFSRIATVAMTFLYASVLGWNAGVTRAFISASMRILAPCVRRKYDPLAGLSVAALVLAWEMPYPLYDAGLQLTFLGSLGSWLGKCLGKGTGGFSSAIWMLLFLWPVLAVRFGNVSLGAFLAGGAWACLSAVLIFLGIASFVLPGFSVIFGWLPFLLLRGALFASSFLSRVPLVSLGLPAPFAVEIAAYYVLLLALSFPGPGLPRYRSIARVAFILMASLTLFVSTFLRFYSPWPEVTFFSVGQGDCALIRYRRAVVLVDTGTAYATENTVLPALSRRGIRRIDLLVISHFHQDHAGGVDALLSGLFVEAVLVPPGTGKNVQQIAGSRLPRILEAVPTTGYTLDGLEISMLYPSAPKNQTVTLAAGKYEGENEASLVFSVEAPGGFYVEFWGDAPSEVISSVLSTNGLLYRKGVLGEKGRKMDIVPVVKVPHHGSAGSLVEGFYERLRGGHGVISVGPNPYGHPSESVMYAAKENGVSIWRTDLHGQITVRMVYGKARMLPFLRTGAGG</sequence>
<dbReference type="InterPro" id="IPR004477">
    <property type="entry name" value="ComEC_N"/>
</dbReference>
<dbReference type="Pfam" id="PF00753">
    <property type="entry name" value="Lactamase_B"/>
    <property type="match status" value="1"/>
</dbReference>
<evidence type="ECO:0000256" key="3">
    <source>
        <dbReference type="ARBA" id="ARBA00022692"/>
    </source>
</evidence>
<dbReference type="CDD" id="cd07731">
    <property type="entry name" value="ComA-like_MBL-fold"/>
    <property type="match status" value="1"/>
</dbReference>
<reference evidence="8" key="1">
    <citation type="submission" date="2020-10" db="EMBL/GenBank/DDBJ databases">
        <authorList>
            <person name="Kadnikov V."/>
            <person name="Beletsky A.V."/>
            <person name="Mardanov A.V."/>
            <person name="Karnachuk O.V."/>
            <person name="Ravin N.V."/>
        </authorList>
    </citation>
    <scope>NUCLEOTIDE SEQUENCE</scope>
    <source>
        <strain evidence="8">Bu02</strain>
    </source>
</reference>
<dbReference type="Pfam" id="PF03772">
    <property type="entry name" value="Competence"/>
    <property type="match status" value="1"/>
</dbReference>
<dbReference type="Gene3D" id="3.60.15.10">
    <property type="entry name" value="Ribonuclease Z/Hydroxyacylglutathione hydrolase-like"/>
    <property type="match status" value="1"/>
</dbReference>
<keyword evidence="5 6" id="KW-0472">Membrane</keyword>
<feature type="transmembrane region" description="Helical" evidence="6">
    <location>
        <begin position="407"/>
        <end position="430"/>
    </location>
</feature>
<evidence type="ECO:0000256" key="1">
    <source>
        <dbReference type="ARBA" id="ARBA00004651"/>
    </source>
</evidence>
<keyword evidence="2" id="KW-1003">Cell membrane</keyword>
<dbReference type="PANTHER" id="PTHR30619">
    <property type="entry name" value="DNA INTERNALIZATION/COMPETENCE PROTEIN COMEC/REC2"/>
    <property type="match status" value="1"/>
</dbReference>
<evidence type="ECO:0000256" key="5">
    <source>
        <dbReference type="ARBA" id="ARBA00023136"/>
    </source>
</evidence>
<dbReference type="InterPro" id="IPR052159">
    <property type="entry name" value="Competence_DNA_uptake"/>
</dbReference>
<dbReference type="Pfam" id="PF13567">
    <property type="entry name" value="DUF4131"/>
    <property type="match status" value="1"/>
</dbReference>
<keyword evidence="4 6" id="KW-1133">Transmembrane helix</keyword>
<accession>A0AAT9L8V9</accession>
<feature type="transmembrane region" description="Helical" evidence="6">
    <location>
        <begin position="289"/>
        <end position="305"/>
    </location>
</feature>
<gene>
    <name evidence="8" type="ORF">IMF26_05560</name>
</gene>
<protein>
    <submittedName>
        <fullName evidence="8">ComEC/Rec2 family competence protein</fullName>
    </submittedName>
</protein>
<name>A0AAT9L8V9_9FIRM</name>
<dbReference type="PANTHER" id="PTHR30619:SF1">
    <property type="entry name" value="RECOMBINATION PROTEIN 2"/>
    <property type="match status" value="1"/>
</dbReference>